<organism evidence="17 19">
    <name type="scientific">Photobacterium phosphoreum</name>
    <dbReference type="NCBI Taxonomy" id="659"/>
    <lineage>
        <taxon>Bacteria</taxon>
        <taxon>Pseudomonadati</taxon>
        <taxon>Pseudomonadota</taxon>
        <taxon>Gammaproteobacteria</taxon>
        <taxon>Vibrionales</taxon>
        <taxon>Vibrionaceae</taxon>
        <taxon>Photobacterium</taxon>
    </lineage>
</organism>
<evidence type="ECO:0000256" key="8">
    <source>
        <dbReference type="ARBA" id="ARBA00018836"/>
    </source>
</evidence>
<dbReference type="NCBIfam" id="TIGR00506">
    <property type="entry name" value="ribB"/>
    <property type="match status" value="1"/>
</dbReference>
<evidence type="ECO:0000256" key="4">
    <source>
        <dbReference type="ARBA" id="ARBA00004904"/>
    </source>
</evidence>
<comment type="function">
    <text evidence="3 14">Catalyzes the conversion of D-ribulose 5-phosphate to formate and 3,4-dihydroxy-2-butanone 4-phosphate.</text>
</comment>
<comment type="similarity">
    <text evidence="6">In the C-terminal section; belongs to the GTP cyclohydrolase II family.</text>
</comment>
<evidence type="ECO:0000259" key="15">
    <source>
        <dbReference type="Pfam" id="PF00925"/>
    </source>
</evidence>
<feature type="site" description="Essential for catalytic activity" evidence="14">
    <location>
        <position position="126"/>
    </location>
</feature>
<dbReference type="PANTHER" id="PTHR21327">
    <property type="entry name" value="GTP CYCLOHYDROLASE II-RELATED"/>
    <property type="match status" value="1"/>
</dbReference>
<evidence type="ECO:0000256" key="2">
    <source>
        <dbReference type="ARBA" id="ARBA00001936"/>
    </source>
</evidence>
<keyword evidence="18" id="KW-1185">Reference proteome</keyword>
<evidence type="ECO:0000256" key="13">
    <source>
        <dbReference type="ARBA" id="ARBA00023239"/>
    </source>
</evidence>
<dbReference type="GO" id="GO:0000287">
    <property type="term" value="F:magnesium ion binding"/>
    <property type="evidence" value="ECO:0007669"/>
    <property type="project" value="UniProtKB-UniRule"/>
</dbReference>
<protein>
    <recommendedName>
        <fullName evidence="8 14">3,4-dihydroxy-2-butanone 4-phosphate synthase</fullName>
        <shortName evidence="14">DHBP synthase</shortName>
        <ecNumber evidence="7 14">4.1.99.12</ecNumber>
    </recommendedName>
</protein>
<comment type="cofactor">
    <cofactor evidence="2">
        <name>Mn(2+)</name>
        <dbReference type="ChEBI" id="CHEBI:29035"/>
    </cofactor>
</comment>
<dbReference type="SUPFAM" id="SSF55821">
    <property type="entry name" value="YrdC/RibB"/>
    <property type="match status" value="1"/>
</dbReference>
<dbReference type="HAMAP" id="MF_00180">
    <property type="entry name" value="RibB"/>
    <property type="match status" value="1"/>
</dbReference>
<dbReference type="Gene3D" id="3.90.870.10">
    <property type="entry name" value="DHBP synthase"/>
    <property type="match status" value="1"/>
</dbReference>
<feature type="binding site" evidence="14">
    <location>
        <begin position="27"/>
        <end position="28"/>
    </location>
    <ligand>
        <name>D-ribulose 5-phosphate</name>
        <dbReference type="ChEBI" id="CHEBI:58121"/>
    </ligand>
</feature>
<comment type="pathway">
    <text evidence="4 14">Cofactor biosynthesis; riboflavin biosynthesis; 2-hydroxy-3-oxobutyl phosphate from D-ribulose 5-phosphate: step 1/1.</text>
</comment>
<dbReference type="InterPro" id="IPR017945">
    <property type="entry name" value="DHBP_synth_RibB-like_a/b_dom"/>
</dbReference>
<dbReference type="EMBL" id="PYMO01000006">
    <property type="protein sequence ID" value="PSU25675.1"/>
    <property type="molecule type" value="Genomic_DNA"/>
</dbReference>
<dbReference type="Proteomes" id="UP000241405">
    <property type="component" value="Unassembled WGS sequence"/>
</dbReference>
<dbReference type="RefSeq" id="WP_107189419.1">
    <property type="nucleotide sequence ID" value="NZ_PYMN01000005.1"/>
</dbReference>
<feature type="binding site" evidence="14">
    <location>
        <position position="28"/>
    </location>
    <ligand>
        <name>Mg(2+)</name>
        <dbReference type="ChEBI" id="CHEBI:18420"/>
        <label>1</label>
    </ligand>
</feature>
<dbReference type="Proteomes" id="UP000241618">
    <property type="component" value="Unassembled WGS sequence"/>
</dbReference>
<dbReference type="Gene3D" id="3.40.50.10990">
    <property type="entry name" value="GTP cyclohydrolase II"/>
    <property type="match status" value="1"/>
</dbReference>
<sequence>MTLSTSQEIIEDIRQGKMVILMDDEDRENEGDLIIASDKVTPEAINFMATYGRGLICLTLNKARCLQLKLPLMVKNNTDKFATPFTLSIEAASGVTTGISVKDRARTVQAAVAAMATPEDIVMPGHIFPLMAQDGGVLTRAGHTEAGCDVARLAGLEPSSVIVEILNDDGTMARRPQLEVFANKHGLRLGTVADLIEYRNKYETMIERISECKLKTEYGEFNMITYRDKINHQIHYALQKGNIEPNCQTLVRVHLQDIFKDILQTGSNRWTLPAAMSRISSENGVLVIVTKPEDPEIVISKIQNLALGNQEKAVVNSQSRQVGLGSQILSDLGVRKMRLLSSSSQLYHSLSGFGLEIVEYVCD</sequence>
<feature type="domain" description="GTP cyclohydrolase II" evidence="15">
    <location>
        <begin position="207"/>
        <end position="361"/>
    </location>
</feature>
<keyword evidence="9 14" id="KW-0686">Riboflavin biosynthesis</keyword>
<evidence type="ECO:0000256" key="5">
    <source>
        <dbReference type="ARBA" id="ARBA00005520"/>
    </source>
</evidence>
<dbReference type="GO" id="GO:0030145">
    <property type="term" value="F:manganese ion binding"/>
    <property type="evidence" value="ECO:0007669"/>
    <property type="project" value="UniProtKB-UniRule"/>
</dbReference>
<dbReference type="Pfam" id="PF00925">
    <property type="entry name" value="GTP_cyclohydro2"/>
    <property type="match status" value="1"/>
</dbReference>
<dbReference type="NCBIfam" id="NF010626">
    <property type="entry name" value="PRK14019.1"/>
    <property type="match status" value="1"/>
</dbReference>
<proteinExistence type="inferred from homology"/>
<evidence type="ECO:0000313" key="16">
    <source>
        <dbReference type="EMBL" id="PSU25675.1"/>
    </source>
</evidence>
<keyword evidence="10 14" id="KW-0479">Metal-binding</keyword>
<evidence type="ECO:0000256" key="10">
    <source>
        <dbReference type="ARBA" id="ARBA00022723"/>
    </source>
</evidence>
<evidence type="ECO:0000256" key="12">
    <source>
        <dbReference type="ARBA" id="ARBA00023211"/>
    </source>
</evidence>
<name>A0A2T3JWT9_PHOPO</name>
<evidence type="ECO:0000313" key="19">
    <source>
        <dbReference type="Proteomes" id="UP000241618"/>
    </source>
</evidence>
<dbReference type="GO" id="GO:0008686">
    <property type="term" value="F:3,4-dihydroxy-2-butanone-4-phosphate synthase activity"/>
    <property type="evidence" value="ECO:0007669"/>
    <property type="project" value="UniProtKB-UniRule"/>
</dbReference>
<comment type="catalytic activity">
    <reaction evidence="1 14">
        <text>D-ribulose 5-phosphate = (2S)-2-hydroxy-3-oxobutyl phosphate + formate + H(+)</text>
        <dbReference type="Rhea" id="RHEA:18457"/>
        <dbReference type="ChEBI" id="CHEBI:15378"/>
        <dbReference type="ChEBI" id="CHEBI:15740"/>
        <dbReference type="ChEBI" id="CHEBI:58121"/>
        <dbReference type="ChEBI" id="CHEBI:58830"/>
        <dbReference type="EC" id="4.1.99.12"/>
    </reaction>
</comment>
<dbReference type="AlphaFoldDB" id="A0A2T3JWT9"/>
<dbReference type="EC" id="4.1.99.12" evidence="7 14"/>
<evidence type="ECO:0000256" key="11">
    <source>
        <dbReference type="ARBA" id="ARBA00022842"/>
    </source>
</evidence>
<comment type="cofactor">
    <cofactor evidence="14">
        <name>Mg(2+)</name>
        <dbReference type="ChEBI" id="CHEBI:18420"/>
    </cofactor>
    <cofactor evidence="14">
        <name>Mn(2+)</name>
        <dbReference type="ChEBI" id="CHEBI:29035"/>
    </cofactor>
    <text evidence="14">Binds 2 divalent metal cations per subunit. Magnesium or manganese.</text>
</comment>
<dbReference type="PIRSF" id="PIRSF001259">
    <property type="entry name" value="RibA"/>
    <property type="match status" value="1"/>
</dbReference>
<evidence type="ECO:0000256" key="6">
    <source>
        <dbReference type="ARBA" id="ARBA00008976"/>
    </source>
</evidence>
<evidence type="ECO:0000313" key="18">
    <source>
        <dbReference type="Proteomes" id="UP000241405"/>
    </source>
</evidence>
<dbReference type="SUPFAM" id="SSF142695">
    <property type="entry name" value="RibA-like"/>
    <property type="match status" value="1"/>
</dbReference>
<comment type="caution">
    <text evidence="17">The sequence shown here is derived from an EMBL/GenBank/DDBJ whole genome shotgun (WGS) entry which is preliminary data.</text>
</comment>
<dbReference type="GO" id="GO:0009231">
    <property type="term" value="P:riboflavin biosynthetic process"/>
    <property type="evidence" value="ECO:0007669"/>
    <property type="project" value="UniProtKB-UniRule"/>
</dbReference>
<dbReference type="InterPro" id="IPR000422">
    <property type="entry name" value="DHBP_synthase_RibB"/>
</dbReference>
<accession>A0A2T3JWT9</accession>
<evidence type="ECO:0000313" key="17">
    <source>
        <dbReference type="EMBL" id="PSU53776.1"/>
    </source>
</evidence>
<dbReference type="GO" id="GO:0005829">
    <property type="term" value="C:cytosol"/>
    <property type="evidence" value="ECO:0007669"/>
    <property type="project" value="TreeGrafter"/>
</dbReference>
<dbReference type="FunFam" id="3.90.870.10:FF:000001">
    <property type="entry name" value="Riboflavin biosynthesis protein RibBA"/>
    <property type="match status" value="1"/>
</dbReference>
<dbReference type="PANTHER" id="PTHR21327:SF34">
    <property type="entry name" value="3,4-DIHYDROXY-2-BUTANONE 4-PHOSPHATE SYNTHASE"/>
    <property type="match status" value="1"/>
</dbReference>
<comment type="similarity">
    <text evidence="14">Belongs to the DHBP synthase family.</text>
</comment>
<feature type="binding site" evidence="14">
    <location>
        <position position="143"/>
    </location>
    <ligand>
        <name>Mg(2+)</name>
        <dbReference type="ChEBI" id="CHEBI:18420"/>
        <label>2</label>
    </ligand>
</feature>
<evidence type="ECO:0000256" key="14">
    <source>
        <dbReference type="HAMAP-Rule" id="MF_00180"/>
    </source>
</evidence>
<comment type="subunit">
    <text evidence="14">Homodimer.</text>
</comment>
<keyword evidence="12 14" id="KW-0464">Manganese</keyword>
<evidence type="ECO:0000256" key="3">
    <source>
        <dbReference type="ARBA" id="ARBA00002284"/>
    </source>
</evidence>
<evidence type="ECO:0000256" key="1">
    <source>
        <dbReference type="ARBA" id="ARBA00000141"/>
    </source>
</evidence>
<gene>
    <name evidence="14 17" type="primary">ribB</name>
    <name evidence="17" type="ORF">C9J18_05070</name>
    <name evidence="16" type="ORF">CTM96_08155</name>
</gene>
<dbReference type="Pfam" id="PF00926">
    <property type="entry name" value="DHBP_synthase"/>
    <property type="match status" value="1"/>
</dbReference>
<keyword evidence="13 14" id="KW-0456">Lyase</keyword>
<keyword evidence="11 14" id="KW-0460">Magnesium</keyword>
<dbReference type="UniPathway" id="UPA00275">
    <property type="reaction ID" value="UER00399"/>
</dbReference>
<feature type="binding site" evidence="14">
    <location>
        <position position="28"/>
    </location>
    <ligand>
        <name>Mg(2+)</name>
        <dbReference type="ChEBI" id="CHEBI:18420"/>
        <label>2</label>
    </ligand>
</feature>
<evidence type="ECO:0000256" key="7">
    <source>
        <dbReference type="ARBA" id="ARBA00012153"/>
    </source>
</evidence>
<feature type="binding site" evidence="14">
    <location>
        <begin position="140"/>
        <end position="144"/>
    </location>
    <ligand>
        <name>D-ribulose 5-phosphate</name>
        <dbReference type="ChEBI" id="CHEBI:58121"/>
    </ligand>
</feature>
<dbReference type="GO" id="GO:0003935">
    <property type="term" value="F:GTP cyclohydrolase II activity"/>
    <property type="evidence" value="ECO:0007669"/>
    <property type="project" value="TreeGrafter"/>
</dbReference>
<evidence type="ECO:0000256" key="9">
    <source>
        <dbReference type="ARBA" id="ARBA00022619"/>
    </source>
</evidence>
<feature type="binding site" evidence="14">
    <location>
        <position position="32"/>
    </location>
    <ligand>
        <name>D-ribulose 5-phosphate</name>
        <dbReference type="ChEBI" id="CHEBI:58121"/>
    </ligand>
</feature>
<reference evidence="18 19" key="1">
    <citation type="submission" date="2018-03" db="EMBL/GenBank/DDBJ databases">
        <title>Whole genome sequencing of Histamine producing bacteria.</title>
        <authorList>
            <person name="Butler K."/>
        </authorList>
    </citation>
    <scope>NUCLEOTIDE SEQUENCE [LARGE SCALE GENOMIC DNA]</scope>
    <source>
        <strain evidence="17 19">FS-6.1</strain>
        <strain evidence="16 18">FS-6.2</strain>
    </source>
</reference>
<dbReference type="EMBL" id="PYMP01000002">
    <property type="protein sequence ID" value="PSU53776.1"/>
    <property type="molecule type" value="Genomic_DNA"/>
</dbReference>
<feature type="site" description="Essential for catalytic activity" evidence="14">
    <location>
        <position position="164"/>
    </location>
</feature>
<comment type="similarity">
    <text evidence="5">In the N-terminal section; belongs to the DHBP synthase family.</text>
</comment>
<dbReference type="InterPro" id="IPR036144">
    <property type="entry name" value="RibA-like_sf"/>
</dbReference>
<dbReference type="InterPro" id="IPR032677">
    <property type="entry name" value="GTP_cyclohydro_II"/>
</dbReference>